<feature type="region of interest" description="Disordered" evidence="1">
    <location>
        <begin position="489"/>
        <end position="515"/>
    </location>
</feature>
<feature type="compositionally biased region" description="Low complexity" evidence="1">
    <location>
        <begin position="1469"/>
        <end position="1480"/>
    </location>
</feature>
<gene>
    <name evidence="2" type="ORF">OFUS_LOCUS11927</name>
</gene>
<organism evidence="2 3">
    <name type="scientific">Owenia fusiformis</name>
    <name type="common">Polychaete worm</name>
    <dbReference type="NCBI Taxonomy" id="6347"/>
    <lineage>
        <taxon>Eukaryota</taxon>
        <taxon>Metazoa</taxon>
        <taxon>Spiralia</taxon>
        <taxon>Lophotrochozoa</taxon>
        <taxon>Annelida</taxon>
        <taxon>Polychaeta</taxon>
        <taxon>Sedentaria</taxon>
        <taxon>Canalipalpata</taxon>
        <taxon>Sabellida</taxon>
        <taxon>Oweniida</taxon>
        <taxon>Oweniidae</taxon>
        <taxon>Owenia</taxon>
    </lineage>
</organism>
<feature type="compositionally biased region" description="Polar residues" evidence="1">
    <location>
        <begin position="349"/>
        <end position="374"/>
    </location>
</feature>
<feature type="region of interest" description="Disordered" evidence="1">
    <location>
        <begin position="643"/>
        <end position="662"/>
    </location>
</feature>
<feature type="region of interest" description="Disordered" evidence="1">
    <location>
        <begin position="1061"/>
        <end position="1086"/>
    </location>
</feature>
<evidence type="ECO:0000313" key="3">
    <source>
        <dbReference type="Proteomes" id="UP000749559"/>
    </source>
</evidence>
<feature type="region of interest" description="Disordered" evidence="1">
    <location>
        <begin position="1781"/>
        <end position="1803"/>
    </location>
</feature>
<feature type="region of interest" description="Disordered" evidence="1">
    <location>
        <begin position="1441"/>
        <end position="1488"/>
    </location>
</feature>
<feature type="region of interest" description="Disordered" evidence="1">
    <location>
        <begin position="942"/>
        <end position="971"/>
    </location>
</feature>
<feature type="region of interest" description="Disordered" evidence="1">
    <location>
        <begin position="714"/>
        <end position="766"/>
    </location>
</feature>
<feature type="region of interest" description="Disordered" evidence="1">
    <location>
        <begin position="429"/>
        <end position="452"/>
    </location>
</feature>
<feature type="compositionally biased region" description="Basic and acidic residues" evidence="1">
    <location>
        <begin position="1445"/>
        <end position="1468"/>
    </location>
</feature>
<evidence type="ECO:0000313" key="2">
    <source>
        <dbReference type="EMBL" id="CAH1785933.1"/>
    </source>
</evidence>
<evidence type="ECO:0000256" key="1">
    <source>
        <dbReference type="SAM" id="MobiDB-lite"/>
    </source>
</evidence>
<feature type="region of interest" description="Disordered" evidence="1">
    <location>
        <begin position="332"/>
        <end position="374"/>
    </location>
</feature>
<feature type="region of interest" description="Disordered" evidence="1">
    <location>
        <begin position="55"/>
        <end position="86"/>
    </location>
</feature>
<feature type="compositionally biased region" description="Basic and acidic residues" evidence="1">
    <location>
        <begin position="332"/>
        <end position="347"/>
    </location>
</feature>
<sequence length="2184" mass="242515">MGNGPSQDYEPDLNDDININEAAEEFLTTNLNEESDDPIKKNMQAKAVYLHHFGQRQHLEQNRKKPNSLSNELDSVDDNDYNNDVKDDRNIITDKEAKSTIDRELNNQLCMKVPQKDVTKNDNLIVVEKNKSNARNIYEVDANNNAVNLLSMDACEANGKLSNHNKGPVNMNELNRCKADGVPLNRNIGWTFVSKNQDDDNNDADDIDWYPNDLSKTELGLMRKCQIARKNATKEEIISNNEGLKMTGQKYPDLEHKACSQRDTNKGSVKSLDSHCNIDHSYDSNIGTECSRGNTMKQNGTSKSNNKVDKIQLKDAKNKSLKDRTIVEAKEEADQAKSERKRQDKCIKVSSNTKRVDVTNTNRPGNATDGSNTVFTGTTPKMAAKIKCASPKVAALSPTKMTKELCSPLAAPPGLYKSLTASEPPGIYKPLGTSPAQSLPPPPGLSFEPNDTNSAFMREARHPSSRQSSVDLNMNIPAIPIPTLLPMTESQSLQEQSKQKQKPVQSFSSGGVIGPTSISNNQLHPLLMTLPDGASTVDSLKVRSSKTDEPFHLSNTETMLEQDRVDLQQDHNNIILNNVGELGTSITKSSLDTCVKTPEVNTWSEPVATMFFDKNNNGPIHKSNMQEQQFEGKVKRSLNFASEKDESVIPSKPIDQKKTNGQDNDQLIEKMTKYIETDKEELEESMIVDATKVDAKQDKVNVTSIEILETHKSLSKGSNKKKNKKSRKCLTSEETKTKEGMKGLLTTDSSSLDEWPELPKPTPTKLVEMPENKSKLLGLKSIANDMLQGLPSASYREIEDDFMSVHVTTQAVETIWTITTTTVSTMKCSPTVTNNQTSTKVAMNRTTINDLNKVNGSINFVHCRNNMPVTSMAKIKSKTTVVSSNACKIDPKIVPVPRAEKTQVSKTYIPPLCAPNIVNQTATTGISSVVGEKLHLSVRNPGTLSAGPRFPPPQKSGIPADVKAQDEPKQEEPVKTVTKTVKQKENLNKDETEKCLAEEVYKFVQDNGGNVAVGAISSDKNIKTSKTAFEKKFKVKLKWINFLERFEDKFTVASNKVIAKSKKSDVKGKGTPTKSKKNNENVDSSLTSVFNSNDPSGLGTTKVEVNKKNKSASNKTTSLKLVNPVILETRKDQLLNCVTALEEVNKSLNVCIDQFIECKLPNEYKIQQMKYFMFMTDMMTSIVEADLHCTNIYIISCMLVFVSANFYRKLVLSKVKCACPIPREILDDVFKTSSGSWQDNIIEEVSFTEIEFKKTKLKILKRSVKLTRELLQDTHKNLLRVCKMVQNNDSFVDIIIDIMKYIGHLSAEHEYQINTLIALVEMFMKYAWTWNTLDQEELQTLKTAVLDLCWDFMVTVQERVKAKCKELHAPHFYCRFCHIIKGSLFKPKPKWAIDALKITENLFENNAKSKTTMEEENLLPPAMDNIVNIGMKKMEKVLKKHKAKKETAKVNDEKRKSSKCDDIDKESCESASSENSNADDNTFEQTEQIPSQAKTLTPAVTTVYSTTGRKINVKPFTASKTTPKANQAASDKPMTSITTITKTKKKACATIDVKKMPAAGQTAIESNKSNFSKQGGNTLLTYKDETVKTPIERQKKPPVDNKTKPNITKTGTTSQTIAIVKTNSAKTKSANKSGSKTDIASNICTEEDTRRDLHIKNKKLNANSPIASKIPTCKAPLKNEAKTNAAANQTVQINSDKTTVEENCTASTVNDIAKFRKRLKAIIEKEPDVPTQDGVEFRKVVTSELLDTLDNVSTGSTESSGSADSNGPVSRLRKMLNKLKPAKKNSKVNKGSPSKQTEFTFDMKPFDDSPSKISQKSNNVFVFKGNDSSTSLAKSSIKKGNKVSCPPDHETPIVDFTTVSTSTQTSEATDTKDTSSQYDIQALRSSSTQTQHRNIYRHMVTQTHNKLNLKDTSCQATTKAKDKGIQMMYTMRDASQQANASLPELVHQMSQTTLKTKAKQVQVKIHPHMRHCSVGTDPVTPTHEKALTCTQGVQCCVSMSDGASQVQLTATVCEGVQTSTNRGDMGVQAVADTVKYRDKQVQVCDESHMNQQAARVNPDLKQTTYMDISRQPTAPRECGDSPMVHIPHSSSQNLKHMTYPWSQPTMEDMITVEHLKENILKLCDVKHLPVVTVTTDVIMGVCNAIVWLSGKPISQHIGANVESAKIAVLQDTLQWMHDVFGSDY</sequence>
<name>A0A8J1U053_OWEFU</name>
<feature type="compositionally biased region" description="Polar residues" evidence="1">
    <location>
        <begin position="1788"/>
        <end position="1799"/>
    </location>
</feature>
<feature type="compositionally biased region" description="Basic and acidic residues" evidence="1">
    <location>
        <begin position="730"/>
        <end position="741"/>
    </location>
</feature>
<feature type="compositionally biased region" description="Polar residues" evidence="1">
    <location>
        <begin position="1751"/>
        <end position="1768"/>
    </location>
</feature>
<reference evidence="2" key="1">
    <citation type="submission" date="2022-03" db="EMBL/GenBank/DDBJ databases">
        <authorList>
            <person name="Martin C."/>
        </authorList>
    </citation>
    <scope>NUCLEOTIDE SEQUENCE</scope>
</reference>
<feature type="compositionally biased region" description="Basic residues" evidence="1">
    <location>
        <begin position="718"/>
        <end position="728"/>
    </location>
</feature>
<comment type="caution">
    <text evidence="2">The sequence shown here is derived from an EMBL/GenBank/DDBJ whole genome shotgun (WGS) entry which is preliminary data.</text>
</comment>
<dbReference type="Proteomes" id="UP000749559">
    <property type="component" value="Unassembled WGS sequence"/>
</dbReference>
<keyword evidence="3" id="KW-1185">Reference proteome</keyword>
<dbReference type="EMBL" id="CAIIXF020000006">
    <property type="protein sequence ID" value="CAH1785933.1"/>
    <property type="molecule type" value="Genomic_DNA"/>
</dbReference>
<feature type="region of interest" description="Disordered" evidence="1">
    <location>
        <begin position="1751"/>
        <end position="1770"/>
    </location>
</feature>
<accession>A0A8J1U053</accession>
<proteinExistence type="predicted"/>
<protein>
    <submittedName>
        <fullName evidence="2">Uncharacterized protein</fullName>
    </submittedName>
</protein>